<dbReference type="EMBL" id="BMPG01000001">
    <property type="protein sequence ID" value="GGL54444.1"/>
    <property type="molecule type" value="Genomic_DNA"/>
</dbReference>
<keyword evidence="1" id="KW-1133">Transmembrane helix</keyword>
<dbReference type="RefSeq" id="WP_188976590.1">
    <property type="nucleotide sequence ID" value="NZ_BMPG01000001.1"/>
</dbReference>
<accession>A0A830F9X7</accession>
<dbReference type="AlphaFoldDB" id="A0A830F9X7"/>
<organism evidence="2 3">
    <name type="scientific">Halocalculus aciditolerans</name>
    <dbReference type="NCBI Taxonomy" id="1383812"/>
    <lineage>
        <taxon>Archaea</taxon>
        <taxon>Methanobacteriati</taxon>
        <taxon>Methanobacteriota</taxon>
        <taxon>Stenosarchaea group</taxon>
        <taxon>Halobacteria</taxon>
        <taxon>Halobacteriales</taxon>
        <taxon>Halobacteriaceae</taxon>
        <taxon>Halocalculus</taxon>
    </lineage>
</organism>
<reference evidence="2" key="1">
    <citation type="journal article" date="2014" name="Int. J. Syst. Evol. Microbiol.">
        <title>Complete genome sequence of Corynebacterium casei LMG S-19264T (=DSM 44701T), isolated from a smear-ripened cheese.</title>
        <authorList>
            <consortium name="US DOE Joint Genome Institute (JGI-PGF)"/>
            <person name="Walter F."/>
            <person name="Albersmeier A."/>
            <person name="Kalinowski J."/>
            <person name="Ruckert C."/>
        </authorList>
    </citation>
    <scope>NUCLEOTIDE SEQUENCE</scope>
    <source>
        <strain evidence="2">JCM 19596</strain>
    </source>
</reference>
<gene>
    <name evidence="2" type="ORF">GCM10009039_10740</name>
</gene>
<feature type="transmembrane region" description="Helical" evidence="1">
    <location>
        <begin position="145"/>
        <end position="163"/>
    </location>
</feature>
<evidence type="ECO:0000313" key="2">
    <source>
        <dbReference type="EMBL" id="GGL54444.1"/>
    </source>
</evidence>
<comment type="caution">
    <text evidence="2">The sequence shown here is derived from an EMBL/GenBank/DDBJ whole genome shotgun (WGS) entry which is preliminary data.</text>
</comment>
<name>A0A830F9X7_9EURY</name>
<keyword evidence="1" id="KW-0812">Transmembrane</keyword>
<proteinExistence type="predicted"/>
<evidence type="ECO:0000256" key="1">
    <source>
        <dbReference type="SAM" id="Phobius"/>
    </source>
</evidence>
<keyword evidence="3" id="KW-1185">Reference proteome</keyword>
<dbReference type="OrthoDB" id="293717at2157"/>
<keyword evidence="1" id="KW-0472">Membrane</keyword>
<protein>
    <submittedName>
        <fullName evidence="2">Uncharacterized protein</fullName>
    </submittedName>
</protein>
<dbReference type="Proteomes" id="UP000607197">
    <property type="component" value="Unassembled WGS sequence"/>
</dbReference>
<reference evidence="2" key="2">
    <citation type="submission" date="2020-09" db="EMBL/GenBank/DDBJ databases">
        <authorList>
            <person name="Sun Q."/>
            <person name="Ohkuma M."/>
        </authorList>
    </citation>
    <scope>NUCLEOTIDE SEQUENCE</scope>
    <source>
        <strain evidence="2">JCM 19596</strain>
    </source>
</reference>
<feature type="transmembrane region" description="Helical" evidence="1">
    <location>
        <begin position="81"/>
        <end position="99"/>
    </location>
</feature>
<feature type="transmembrane region" description="Helical" evidence="1">
    <location>
        <begin position="49"/>
        <end position="69"/>
    </location>
</feature>
<feature type="transmembrane region" description="Helical" evidence="1">
    <location>
        <begin position="119"/>
        <end position="138"/>
    </location>
</feature>
<sequence length="172" mass="17437">MQQWASAVARRRPELAFGLAGGAFALLFVLTDAARGLLAGEPVTPPSGTLWLLVLGGFAGGALLAALLWRRLGGARSRGRGVVVGALVGLLALPVPFYILEVGVLLVSGNPFGPHPGGLTPLVVLSDAAAFLVVPLFLGALGLIPTYGGTVVVGAAVGLLLAWRTPVTNEEA</sequence>
<evidence type="ECO:0000313" key="3">
    <source>
        <dbReference type="Proteomes" id="UP000607197"/>
    </source>
</evidence>